<dbReference type="Proteomes" id="UP000677228">
    <property type="component" value="Unassembled WGS sequence"/>
</dbReference>
<dbReference type="EMBL" id="CAJNOQ010001765">
    <property type="protein sequence ID" value="CAF0917452.1"/>
    <property type="molecule type" value="Genomic_DNA"/>
</dbReference>
<accession>A0A814AMD4</accession>
<dbReference type="EMBL" id="CAJNOK010005088">
    <property type="protein sequence ID" value="CAF0959923.1"/>
    <property type="molecule type" value="Genomic_DNA"/>
</dbReference>
<keyword evidence="5" id="KW-1185">Reference proteome</keyword>
<dbReference type="Proteomes" id="UP000681722">
    <property type="component" value="Unassembled WGS sequence"/>
</dbReference>
<dbReference type="Proteomes" id="UP000682733">
    <property type="component" value="Unassembled WGS sequence"/>
</dbReference>
<comment type="caution">
    <text evidence="1">The sequence shown here is derived from an EMBL/GenBank/DDBJ whole genome shotgun (WGS) entry which is preliminary data.</text>
</comment>
<dbReference type="AlphaFoldDB" id="A0A814AMD4"/>
<protein>
    <submittedName>
        <fullName evidence="1">Uncharacterized protein</fullName>
    </submittedName>
</protein>
<dbReference type="OrthoDB" id="8193306at2759"/>
<reference evidence="1" key="1">
    <citation type="submission" date="2021-02" db="EMBL/GenBank/DDBJ databases">
        <authorList>
            <person name="Nowell W R."/>
        </authorList>
    </citation>
    <scope>NUCLEOTIDE SEQUENCE</scope>
</reference>
<dbReference type="Proteomes" id="UP000663829">
    <property type="component" value="Unassembled WGS sequence"/>
</dbReference>
<evidence type="ECO:0000313" key="5">
    <source>
        <dbReference type="Proteomes" id="UP000663829"/>
    </source>
</evidence>
<organism evidence="1 5">
    <name type="scientific">Didymodactylos carnosus</name>
    <dbReference type="NCBI Taxonomy" id="1234261"/>
    <lineage>
        <taxon>Eukaryota</taxon>
        <taxon>Metazoa</taxon>
        <taxon>Spiralia</taxon>
        <taxon>Gnathifera</taxon>
        <taxon>Rotifera</taxon>
        <taxon>Eurotatoria</taxon>
        <taxon>Bdelloidea</taxon>
        <taxon>Philodinida</taxon>
        <taxon>Philodinidae</taxon>
        <taxon>Didymodactylos</taxon>
    </lineage>
</organism>
<name>A0A814AMD4_9BILA</name>
<evidence type="ECO:0000313" key="3">
    <source>
        <dbReference type="EMBL" id="CAF3697395.1"/>
    </source>
</evidence>
<dbReference type="EMBL" id="CAJOBC010001765">
    <property type="protein sequence ID" value="CAF3697395.1"/>
    <property type="molecule type" value="Genomic_DNA"/>
</dbReference>
<evidence type="ECO:0000313" key="1">
    <source>
        <dbReference type="EMBL" id="CAF0917452.1"/>
    </source>
</evidence>
<dbReference type="EMBL" id="CAJOBA010005094">
    <property type="protein sequence ID" value="CAF3732795.1"/>
    <property type="molecule type" value="Genomic_DNA"/>
</dbReference>
<sequence>MIFAAKRTTTWTLGEKWKNNRVGLGELNEEALESANKDVRNFQEFLWRNDPVINYIVQSSCTKKRSKSKEKTVLTSANEDDTLFQNVIQAEE</sequence>
<gene>
    <name evidence="1" type="ORF">GPM918_LOCUS9471</name>
    <name evidence="2" type="ORF">OVA965_LOCUS12580</name>
    <name evidence="3" type="ORF">SRO942_LOCUS9472</name>
    <name evidence="4" type="ORF">TMI583_LOCUS12586</name>
</gene>
<proteinExistence type="predicted"/>
<evidence type="ECO:0000313" key="2">
    <source>
        <dbReference type="EMBL" id="CAF0959923.1"/>
    </source>
</evidence>
<evidence type="ECO:0000313" key="4">
    <source>
        <dbReference type="EMBL" id="CAF3732795.1"/>
    </source>
</evidence>